<reference evidence="7 8" key="1">
    <citation type="submission" date="2020-04" db="EMBL/GenBank/DDBJ databases">
        <title>MicrobeNet Type strains.</title>
        <authorList>
            <person name="Nicholson A.C."/>
        </authorList>
    </citation>
    <scope>NUCLEOTIDE SEQUENCE [LARGE SCALE GENOMIC DNA]</scope>
    <source>
        <strain evidence="7 8">JCM 12354</strain>
    </source>
</reference>
<dbReference type="EC" id="2.1.1.-" evidence="6"/>
<evidence type="ECO:0000256" key="4">
    <source>
        <dbReference type="ARBA" id="ARBA00022679"/>
    </source>
</evidence>
<evidence type="ECO:0000256" key="3">
    <source>
        <dbReference type="ARBA" id="ARBA00022603"/>
    </source>
</evidence>
<comment type="function">
    <text evidence="1 6">Exhibits S-adenosyl-L-methionine-dependent methyltransferase activity.</text>
</comment>
<dbReference type="Pfam" id="PF04072">
    <property type="entry name" value="LCM"/>
    <property type="match status" value="1"/>
</dbReference>
<dbReference type="NCBIfam" id="TIGR00027">
    <property type="entry name" value="mthyl_TIGR00027"/>
    <property type="match status" value="1"/>
</dbReference>
<evidence type="ECO:0000313" key="8">
    <source>
        <dbReference type="Proteomes" id="UP000565711"/>
    </source>
</evidence>
<dbReference type="Proteomes" id="UP000565711">
    <property type="component" value="Unassembled WGS sequence"/>
</dbReference>
<evidence type="ECO:0000256" key="6">
    <source>
        <dbReference type="RuleBase" id="RU362030"/>
    </source>
</evidence>
<comment type="similarity">
    <text evidence="2 6">Belongs to the UPF0677 family.</text>
</comment>
<keyword evidence="3 6" id="KW-0489">Methyltransferase</keyword>
<evidence type="ECO:0000256" key="2">
    <source>
        <dbReference type="ARBA" id="ARBA00008138"/>
    </source>
</evidence>
<keyword evidence="5 6" id="KW-0949">S-adenosyl-L-methionine</keyword>
<dbReference type="PANTHER" id="PTHR43619:SF2">
    <property type="entry name" value="S-ADENOSYL-L-METHIONINE-DEPENDENT METHYLTRANSFERASES SUPERFAMILY PROTEIN"/>
    <property type="match status" value="1"/>
</dbReference>
<sequence>MDIRNISDTARLTATYRADESARPDALFRDPLASRLAGEGGRTLRDTAPSVLRSGWPIVTRTKLVDDLIAAAVREGCDRVLNLAAGLDTRPYRLDLPSGLVWVEVDLPELVDEKNAALAAEQPGCKLRRHGLDLRDRNALVGFLDEALGARVQRGSSAPRALVLTEGLLIYLGHRTVADLAHALARPEIHWWITDVTLGGAHSQLASSFEDGPRFDPADGIGFFEEHGWHPLEVENLVVQAGRFRRAPQELWQFAELPQQIPRSNEIPWSGVVRFRQEATIGEV</sequence>
<dbReference type="GO" id="GO:0032259">
    <property type="term" value="P:methylation"/>
    <property type="evidence" value="ECO:0007669"/>
    <property type="project" value="UniProtKB-KW"/>
</dbReference>
<dbReference type="InterPro" id="IPR011610">
    <property type="entry name" value="SAM_mthyl_Trfase_ML2640-like"/>
</dbReference>
<keyword evidence="4 7" id="KW-0808">Transferase</keyword>
<dbReference type="AlphaFoldDB" id="A0A846XWJ1"/>
<dbReference type="RefSeq" id="WP_067878985.1">
    <property type="nucleotide sequence ID" value="NZ_JAAXOP010000004.1"/>
</dbReference>
<dbReference type="SUPFAM" id="SSF53335">
    <property type="entry name" value="S-adenosyl-L-methionine-dependent methyltransferases"/>
    <property type="match status" value="1"/>
</dbReference>
<dbReference type="EMBL" id="JAAXOP010000004">
    <property type="protein sequence ID" value="NKY50322.1"/>
    <property type="molecule type" value="Genomic_DNA"/>
</dbReference>
<evidence type="ECO:0000256" key="5">
    <source>
        <dbReference type="ARBA" id="ARBA00022691"/>
    </source>
</evidence>
<proteinExistence type="inferred from homology"/>
<dbReference type="PANTHER" id="PTHR43619">
    <property type="entry name" value="S-ADENOSYL-L-METHIONINE-DEPENDENT METHYLTRANSFERASE YKTD-RELATED"/>
    <property type="match status" value="1"/>
</dbReference>
<organism evidence="7 8">
    <name type="scientific">Nocardia vermiculata</name>
    <dbReference type="NCBI Taxonomy" id="257274"/>
    <lineage>
        <taxon>Bacteria</taxon>
        <taxon>Bacillati</taxon>
        <taxon>Actinomycetota</taxon>
        <taxon>Actinomycetes</taxon>
        <taxon>Mycobacteriales</taxon>
        <taxon>Nocardiaceae</taxon>
        <taxon>Nocardia</taxon>
    </lineage>
</organism>
<protein>
    <recommendedName>
        <fullName evidence="6">S-adenosyl-L-methionine-dependent methyltransferase</fullName>
        <ecNumber evidence="6">2.1.1.-</ecNumber>
    </recommendedName>
</protein>
<dbReference type="InterPro" id="IPR029063">
    <property type="entry name" value="SAM-dependent_MTases_sf"/>
</dbReference>
<gene>
    <name evidence="7" type="ORF">HGA08_08885</name>
</gene>
<keyword evidence="8" id="KW-1185">Reference proteome</keyword>
<name>A0A846XWJ1_9NOCA</name>
<dbReference type="InterPro" id="IPR007213">
    <property type="entry name" value="Ppm1/Ppm2/Tcmp"/>
</dbReference>
<dbReference type="GO" id="GO:0008168">
    <property type="term" value="F:methyltransferase activity"/>
    <property type="evidence" value="ECO:0007669"/>
    <property type="project" value="UniProtKB-UniRule"/>
</dbReference>
<comment type="caution">
    <text evidence="7">The sequence shown here is derived from an EMBL/GenBank/DDBJ whole genome shotgun (WGS) entry which is preliminary data.</text>
</comment>
<accession>A0A846XWJ1</accession>
<evidence type="ECO:0000256" key="1">
    <source>
        <dbReference type="ARBA" id="ARBA00003907"/>
    </source>
</evidence>
<dbReference type="Gene3D" id="3.40.50.150">
    <property type="entry name" value="Vaccinia Virus protein VP39"/>
    <property type="match status" value="1"/>
</dbReference>
<evidence type="ECO:0000313" key="7">
    <source>
        <dbReference type="EMBL" id="NKY50322.1"/>
    </source>
</evidence>